<reference evidence="4 5" key="1">
    <citation type="submission" date="2019-02" db="EMBL/GenBank/DDBJ databases">
        <title>Prokaryotic population dynamics and viral predation in marine succession experiment using metagenomics: the confinement effect.</title>
        <authorList>
            <person name="Haro-Moreno J.M."/>
            <person name="Rodriguez-Valera F."/>
            <person name="Lopez-Perez M."/>
        </authorList>
    </citation>
    <scope>NUCLEOTIDE SEQUENCE [LARGE SCALE GENOMIC DNA]</scope>
    <source>
        <strain evidence="4">MED-G169</strain>
    </source>
</reference>
<keyword evidence="2" id="KW-0548">Nucleotidyltransferase</keyword>
<dbReference type="PANTHER" id="PTHR43584:SF8">
    <property type="entry name" value="N-ACETYLMURAMATE ALPHA-1-PHOSPHATE URIDYLYLTRANSFERASE"/>
    <property type="match status" value="1"/>
</dbReference>
<dbReference type="GO" id="GO:0016779">
    <property type="term" value="F:nucleotidyltransferase activity"/>
    <property type="evidence" value="ECO:0007669"/>
    <property type="project" value="UniProtKB-KW"/>
</dbReference>
<dbReference type="Pfam" id="PF00483">
    <property type="entry name" value="NTP_transferase"/>
    <property type="match status" value="1"/>
</dbReference>
<dbReference type="InterPro" id="IPR050065">
    <property type="entry name" value="GlmU-like"/>
</dbReference>
<organism evidence="4 5">
    <name type="scientific">SAR92 clade bacterium</name>
    <dbReference type="NCBI Taxonomy" id="2315479"/>
    <lineage>
        <taxon>Bacteria</taxon>
        <taxon>Pseudomonadati</taxon>
        <taxon>Pseudomonadota</taxon>
        <taxon>Gammaproteobacteria</taxon>
        <taxon>Cellvibrionales</taxon>
        <taxon>Porticoccaceae</taxon>
        <taxon>SAR92 clade</taxon>
    </lineage>
</organism>
<dbReference type="EMBL" id="SHBO01000005">
    <property type="protein sequence ID" value="RZO08251.1"/>
    <property type="molecule type" value="Genomic_DNA"/>
</dbReference>
<proteinExistence type="predicted"/>
<feature type="domain" description="Nucleotidyl transferase" evidence="3">
    <location>
        <begin position="2"/>
        <end position="137"/>
    </location>
</feature>
<evidence type="ECO:0000256" key="1">
    <source>
        <dbReference type="ARBA" id="ARBA00022679"/>
    </source>
</evidence>
<dbReference type="SUPFAM" id="SSF53448">
    <property type="entry name" value="Nucleotide-diphospho-sugar transferases"/>
    <property type="match status" value="1"/>
</dbReference>
<evidence type="ECO:0000259" key="3">
    <source>
        <dbReference type="Pfam" id="PF00483"/>
    </source>
</evidence>
<comment type="caution">
    <text evidence="4">The sequence shown here is derived from an EMBL/GenBank/DDBJ whole genome shotgun (WGS) entry which is preliminary data.</text>
</comment>
<gene>
    <name evidence="4" type="ORF">EVB02_00790</name>
</gene>
<evidence type="ECO:0000256" key="2">
    <source>
        <dbReference type="ARBA" id="ARBA00022695"/>
    </source>
</evidence>
<protein>
    <submittedName>
        <fullName evidence="4">Nucleotidyltransferase family protein</fullName>
    </submittedName>
</protein>
<keyword evidence="1 4" id="KW-0808">Transferase</keyword>
<sequence length="229" mass="25562">MKAMILAAGFGTRMGPITKLVPKPLIKINDKTLLEENIEKLANIGVKEIIINVSWLADKIIKRVGDGKSFGIKILWSKEDQPLDTGGGIYNVLPLLGEEPFFVANADVWVHTDAYKGLLDYYQSDMKGLLLMVKNPQHNKDGDFSLNDGLVGFGPSKLTFSGLSILSKSLFEHHNSSVAKFSLKNIFDFWINEKKLSGLLYHGYWNDVGTPDRREMLEEYLNSRGGSPT</sequence>
<dbReference type="Gene3D" id="3.90.550.10">
    <property type="entry name" value="Spore Coat Polysaccharide Biosynthesis Protein SpsA, Chain A"/>
    <property type="match status" value="1"/>
</dbReference>
<evidence type="ECO:0000313" key="4">
    <source>
        <dbReference type="EMBL" id="RZO08251.1"/>
    </source>
</evidence>
<dbReference type="PANTHER" id="PTHR43584">
    <property type="entry name" value="NUCLEOTIDYL TRANSFERASE"/>
    <property type="match status" value="1"/>
</dbReference>
<accession>A0A520LNV7</accession>
<dbReference type="AlphaFoldDB" id="A0A520LNV7"/>
<name>A0A520LNV7_9GAMM</name>
<dbReference type="Proteomes" id="UP000318148">
    <property type="component" value="Unassembled WGS sequence"/>
</dbReference>
<dbReference type="InterPro" id="IPR005835">
    <property type="entry name" value="NTP_transferase_dom"/>
</dbReference>
<dbReference type="CDD" id="cd06422">
    <property type="entry name" value="NTP_transferase_like_1"/>
    <property type="match status" value="1"/>
</dbReference>
<evidence type="ECO:0000313" key="5">
    <source>
        <dbReference type="Proteomes" id="UP000318148"/>
    </source>
</evidence>
<dbReference type="InterPro" id="IPR029044">
    <property type="entry name" value="Nucleotide-diphossugar_trans"/>
</dbReference>